<proteinExistence type="predicted"/>
<feature type="region of interest" description="Disordered" evidence="1">
    <location>
        <begin position="104"/>
        <end position="123"/>
    </location>
</feature>
<feature type="compositionally biased region" description="Polar residues" evidence="1">
    <location>
        <begin position="646"/>
        <end position="662"/>
    </location>
</feature>
<reference evidence="3" key="1">
    <citation type="submission" date="2015-09" db="EMBL/GenBank/DDBJ databases">
        <authorList>
            <consortium name="Pathogen Informatics"/>
        </authorList>
    </citation>
    <scope>NUCLEOTIDE SEQUENCE [LARGE SCALE GENOMIC DNA]</scope>
    <source>
        <strain evidence="3">Lake Konstanz</strain>
    </source>
</reference>
<feature type="compositionally biased region" description="Polar residues" evidence="1">
    <location>
        <begin position="796"/>
        <end position="808"/>
    </location>
</feature>
<dbReference type="Proteomes" id="UP000051952">
    <property type="component" value="Unassembled WGS sequence"/>
</dbReference>
<feature type="region of interest" description="Disordered" evidence="1">
    <location>
        <begin position="24"/>
        <end position="67"/>
    </location>
</feature>
<feature type="compositionally biased region" description="Low complexity" evidence="1">
    <location>
        <begin position="24"/>
        <end position="48"/>
    </location>
</feature>
<dbReference type="AlphaFoldDB" id="A0A0S4KNS5"/>
<dbReference type="OrthoDB" id="242165at2759"/>
<evidence type="ECO:0000313" key="3">
    <source>
        <dbReference type="Proteomes" id="UP000051952"/>
    </source>
</evidence>
<accession>A0A0S4KNS5</accession>
<gene>
    <name evidence="2" type="ORF">BSAL_48880</name>
</gene>
<dbReference type="VEuPathDB" id="TriTrypDB:BSAL_48880"/>
<evidence type="ECO:0000313" key="2">
    <source>
        <dbReference type="EMBL" id="CUM57959.1"/>
    </source>
</evidence>
<name>A0A0S4KNS5_BODSA</name>
<feature type="compositionally biased region" description="Polar residues" evidence="1">
    <location>
        <begin position="816"/>
        <end position="826"/>
    </location>
</feature>
<dbReference type="EMBL" id="CYKH01002253">
    <property type="protein sequence ID" value="CUM57959.1"/>
    <property type="molecule type" value="Genomic_DNA"/>
</dbReference>
<sequence>MDPVRGAYYLLKAHLLHYDAPRQTAKAAARQPAGGPAAGTATAPSAQGGNPGGMPPGDSKQRLFGGRGAQGVSEVARFISEHIHAIRNADPSVFGTTTFSTSARSANRTTASRVGGSDARELNTTRRDKLTHDLEYALFCLHKSHERFPSPRLSLLELTRAMATHMMFHKNNQGVVSGEYIMKALMLFFGVDKQEALSRYIGPLVNCGCLRPTAASKGVRTVNDVEKSGFYVQVPAELRNIHQLFDFRESASRLVCIYCTRAVEDGANELIYLSHSRWLFGEPPSAEVAASKPIDDPCGMFPEQFRRGFVGPLFQFISSFCLSECHMFETLHDQCAIIRLNGVKMVVAQLFPCNIPALVLDPESGKKARCDTPVVLMMGLPERIPNNVIHMGVKKMLDAVEMSIGPRSMFGTDLPSDVFRDEVRRLGSKIFSLSTHMFFSMESPDCTFEPASHAQEENRRELGGLLDNGVMDQVFNATRTKRPNNGFPTRVPFALNHRSSTHPLSRKSCSSATQILLSLRDTCAAYGGCVCSAMFYHGALVMSDTHPYVTALLGLFARLSLYKAQPVPQPLSAEGDVTQATIMAHLLSRCGAMSSECSTGFPVRDQLPTGVYADSHFGEPASRSGAHASPQGSPGPGRSDPPTPASPNGASPRQSEAPSSPTHADGPAYSAARSPSSTTNDEESSLLPSHLTEQTLYPGYCFLSEELVALLPKPARCPRNQRPDSDKYDCHDPLNPSVPIETMEPGFYHTVHLSASGVDIVLVLPEVYSAPSSSSGAPSSPSPHASGSFPSPSSSVQESIRSTFQEELSSLGREISSLSTQLSRSDTIPREVDMNTDSNNGGDNEGGGGHVDPAAGTGRDNHGGGSSPSNHGAPGGSGATTMQTVQSALASPLCAVHDLALGVTEFVDGSLGSQEEIAHHQRVVPSALMLNRATVFLKEANALSQLLGTSFRQPLRHPDEDNGSMDPPFAIEPTTRVILGRSAFAERDRRGPHAVIYARQSGGQQVFFGAPTAGAGSAASQYPATLRHVEEQYVQFVSSSRSHTVVI</sequence>
<keyword evidence="3" id="KW-1185">Reference proteome</keyword>
<organism evidence="2 3">
    <name type="scientific">Bodo saltans</name>
    <name type="common">Flagellated protozoan</name>
    <dbReference type="NCBI Taxonomy" id="75058"/>
    <lineage>
        <taxon>Eukaryota</taxon>
        <taxon>Discoba</taxon>
        <taxon>Euglenozoa</taxon>
        <taxon>Kinetoplastea</taxon>
        <taxon>Metakinetoplastina</taxon>
        <taxon>Eubodonida</taxon>
        <taxon>Bodonidae</taxon>
        <taxon>Bodo</taxon>
    </lineage>
</organism>
<feature type="region of interest" description="Disordered" evidence="1">
    <location>
        <begin position="612"/>
        <end position="688"/>
    </location>
</feature>
<evidence type="ECO:0000256" key="1">
    <source>
        <dbReference type="SAM" id="MobiDB-lite"/>
    </source>
</evidence>
<feature type="compositionally biased region" description="Low complexity" evidence="1">
    <location>
        <begin position="769"/>
        <end position="795"/>
    </location>
</feature>
<feature type="region of interest" description="Disordered" evidence="1">
    <location>
        <begin position="769"/>
        <end position="880"/>
    </location>
</feature>
<protein>
    <submittedName>
        <fullName evidence="2">Uncharacterized protein</fullName>
    </submittedName>
</protein>